<accession>A0AB74UXY9</accession>
<reference evidence="1" key="1">
    <citation type="submission" date="2024-10" db="EMBL/GenBank/DDBJ databases">
        <authorList>
            <person name="Lesea H.P."/>
            <person name="Kuehl J.V."/>
            <person name="Chandonia J.-M."/>
        </authorList>
    </citation>
    <scope>NUCLEOTIDE SEQUENCE</scope>
    <source>
        <strain evidence="1">FW102-FHT14D06</strain>
    </source>
</reference>
<gene>
    <name evidence="1" type="ORF">ACFCQI_14225</name>
</gene>
<sequence>MDATHLSVQPPTLEELQQALATVSILESQCESLTATNITRMGDLLVKCYRENRAPLLEEIEQVGRELLPRPHLVASAVRDALK</sequence>
<dbReference type="RefSeq" id="WP_395117739.1">
    <property type="nucleotide sequence ID" value="NZ_CP170722.1"/>
</dbReference>
<dbReference type="EMBL" id="CP170722">
    <property type="protein sequence ID" value="XIA21470.1"/>
    <property type="molecule type" value="Genomic_DNA"/>
</dbReference>
<protein>
    <submittedName>
        <fullName evidence="1">Uncharacterized protein</fullName>
    </submittedName>
</protein>
<name>A0AB74UXY9_9GAMM</name>
<proteinExistence type="predicted"/>
<organism evidence="1">
    <name type="scientific">Rhodanobacter sp. FW102-FHT14D06</name>
    <dbReference type="NCBI Taxonomy" id="3351461"/>
    <lineage>
        <taxon>Bacteria</taxon>
        <taxon>Pseudomonadati</taxon>
        <taxon>Pseudomonadota</taxon>
        <taxon>Gammaproteobacteria</taxon>
        <taxon>Lysobacterales</taxon>
        <taxon>Rhodanobacteraceae</taxon>
        <taxon>Rhodanobacter</taxon>
    </lineage>
</organism>
<evidence type="ECO:0000313" key="1">
    <source>
        <dbReference type="EMBL" id="XIA21470.1"/>
    </source>
</evidence>
<dbReference type="AlphaFoldDB" id="A0AB74UXY9"/>